<gene>
    <name evidence="3" type="ORF">DACRYDRAFT_108129</name>
</gene>
<keyword evidence="2" id="KW-0472">Membrane</keyword>
<protein>
    <submittedName>
        <fullName evidence="3">Uncharacterized protein</fullName>
    </submittedName>
</protein>
<feature type="transmembrane region" description="Helical" evidence="2">
    <location>
        <begin position="193"/>
        <end position="214"/>
    </location>
</feature>
<dbReference type="RefSeq" id="XP_040628490.1">
    <property type="nucleotide sequence ID" value="XM_040768598.1"/>
</dbReference>
<name>M5GC35_DACPD</name>
<feature type="compositionally biased region" description="Polar residues" evidence="1">
    <location>
        <begin position="1"/>
        <end position="19"/>
    </location>
</feature>
<dbReference type="HOGENOM" id="CLU_1234986_0_0_1"/>
<keyword evidence="2" id="KW-1133">Transmembrane helix</keyword>
<feature type="region of interest" description="Disordered" evidence="1">
    <location>
        <begin position="1"/>
        <end position="56"/>
    </location>
</feature>
<reference evidence="3 4" key="1">
    <citation type="journal article" date="2012" name="Science">
        <title>The Paleozoic origin of enzymatic lignin decomposition reconstructed from 31 fungal genomes.</title>
        <authorList>
            <person name="Floudas D."/>
            <person name="Binder M."/>
            <person name="Riley R."/>
            <person name="Barry K."/>
            <person name="Blanchette R.A."/>
            <person name="Henrissat B."/>
            <person name="Martinez A.T."/>
            <person name="Otillar R."/>
            <person name="Spatafora J.W."/>
            <person name="Yadav J.S."/>
            <person name="Aerts A."/>
            <person name="Benoit I."/>
            <person name="Boyd A."/>
            <person name="Carlson A."/>
            <person name="Copeland A."/>
            <person name="Coutinho P.M."/>
            <person name="de Vries R.P."/>
            <person name="Ferreira P."/>
            <person name="Findley K."/>
            <person name="Foster B."/>
            <person name="Gaskell J."/>
            <person name="Glotzer D."/>
            <person name="Gorecki P."/>
            <person name="Heitman J."/>
            <person name="Hesse C."/>
            <person name="Hori C."/>
            <person name="Igarashi K."/>
            <person name="Jurgens J.A."/>
            <person name="Kallen N."/>
            <person name="Kersten P."/>
            <person name="Kohler A."/>
            <person name="Kuees U."/>
            <person name="Kumar T.K.A."/>
            <person name="Kuo A."/>
            <person name="LaButti K."/>
            <person name="Larrondo L.F."/>
            <person name="Lindquist E."/>
            <person name="Ling A."/>
            <person name="Lombard V."/>
            <person name="Lucas S."/>
            <person name="Lundell T."/>
            <person name="Martin R."/>
            <person name="McLaughlin D.J."/>
            <person name="Morgenstern I."/>
            <person name="Morin E."/>
            <person name="Murat C."/>
            <person name="Nagy L.G."/>
            <person name="Nolan M."/>
            <person name="Ohm R.A."/>
            <person name="Patyshakuliyeva A."/>
            <person name="Rokas A."/>
            <person name="Ruiz-Duenas F.J."/>
            <person name="Sabat G."/>
            <person name="Salamov A."/>
            <person name="Samejima M."/>
            <person name="Schmutz J."/>
            <person name="Slot J.C."/>
            <person name="St John F."/>
            <person name="Stenlid J."/>
            <person name="Sun H."/>
            <person name="Sun S."/>
            <person name="Syed K."/>
            <person name="Tsang A."/>
            <person name="Wiebenga A."/>
            <person name="Young D."/>
            <person name="Pisabarro A."/>
            <person name="Eastwood D.C."/>
            <person name="Martin F."/>
            <person name="Cullen D."/>
            <person name="Grigoriev I.V."/>
            <person name="Hibbett D.S."/>
        </authorList>
    </citation>
    <scope>NUCLEOTIDE SEQUENCE [LARGE SCALE GENOMIC DNA]</scope>
    <source>
        <strain evidence="3 4">DJM-731 SS1</strain>
    </source>
</reference>
<proteinExistence type="predicted"/>
<dbReference type="OrthoDB" id="3422583at2759"/>
<organism evidence="3 4">
    <name type="scientific">Dacryopinax primogenitus (strain DJM 731)</name>
    <name type="common">Brown rot fungus</name>
    <dbReference type="NCBI Taxonomy" id="1858805"/>
    <lineage>
        <taxon>Eukaryota</taxon>
        <taxon>Fungi</taxon>
        <taxon>Dikarya</taxon>
        <taxon>Basidiomycota</taxon>
        <taxon>Agaricomycotina</taxon>
        <taxon>Dacrymycetes</taxon>
        <taxon>Dacrymycetales</taxon>
        <taxon>Dacrymycetaceae</taxon>
        <taxon>Dacryopinax</taxon>
    </lineage>
</organism>
<feature type="transmembrane region" description="Helical" evidence="2">
    <location>
        <begin position="160"/>
        <end position="181"/>
    </location>
</feature>
<evidence type="ECO:0000256" key="1">
    <source>
        <dbReference type="SAM" id="MobiDB-lite"/>
    </source>
</evidence>
<dbReference type="EMBL" id="JH795864">
    <property type="protein sequence ID" value="EJU01593.1"/>
    <property type="molecule type" value="Genomic_DNA"/>
</dbReference>
<accession>M5GC35</accession>
<evidence type="ECO:0000313" key="4">
    <source>
        <dbReference type="Proteomes" id="UP000030653"/>
    </source>
</evidence>
<sequence length="224" mass="24530">MDNDFSTSSDMNNRASSMLLSMEEGLAASLDPAGGGDRKRPPHVVDGDKPKDGAQLGWHHVTDAKYGLIMVMRMHGEHLTAAGCAAKEEVELGTLEAGRSRTKETDDDAELAMKDQLGNMAYAGYVMWKTFRGDITVMFGAVHGAMKSPKKTKKLAGQQALLALMICWGWMLYALGCMAMALKDFAAEHKIKLRVMLVLNIILLARGVTPYTVFIDTIDSFKKN</sequence>
<keyword evidence="4" id="KW-1185">Reference proteome</keyword>
<evidence type="ECO:0000256" key="2">
    <source>
        <dbReference type="SAM" id="Phobius"/>
    </source>
</evidence>
<feature type="compositionally biased region" description="Basic and acidic residues" evidence="1">
    <location>
        <begin position="36"/>
        <end position="52"/>
    </location>
</feature>
<dbReference type="GeneID" id="63683660"/>
<evidence type="ECO:0000313" key="3">
    <source>
        <dbReference type="EMBL" id="EJU01593.1"/>
    </source>
</evidence>
<keyword evidence="2" id="KW-0812">Transmembrane</keyword>
<dbReference type="AlphaFoldDB" id="M5GC35"/>
<dbReference type="Proteomes" id="UP000030653">
    <property type="component" value="Unassembled WGS sequence"/>
</dbReference>